<keyword evidence="4" id="KW-1185">Reference proteome</keyword>
<name>M1Y416_NATM8</name>
<sequence>MSVQDLLPEQLPDDRTSERRTIDVVEDGTALEVLATEAAREILMTLQESPKAASEIAAETGSSIQNVCYHLDRLQRAGLIEVAGTRHSSKAKEMDIYVPTSESIVVRFGTDQFAET</sequence>
<dbReference type="Proteomes" id="UP000011867">
    <property type="component" value="Chromosome"/>
</dbReference>
<dbReference type="AlphaFoldDB" id="M1Y416"/>
<reference evidence="3 4" key="1">
    <citation type="journal article" date="2013" name="Genome Announc.">
        <title>Genome of the haloarchaeon Natronomonas moolapensis, a neutrophilic member of a previously haloalkaliphilic genus.</title>
        <authorList>
            <person name="Dyall-Smith M.L."/>
            <person name="Pfeiffer F."/>
            <person name="Oberwinkler T."/>
            <person name="Klee K."/>
            <person name="Rampp M."/>
            <person name="Palm P."/>
            <person name="Gross K."/>
            <person name="Schuster S.C."/>
            <person name="Oesterhelt D."/>
        </authorList>
    </citation>
    <scope>NUCLEOTIDE SEQUENCE [LARGE SCALE GENOMIC DNA]</scope>
    <source>
        <strain evidence="4">DSM 18674 / JCM 14361 / 8.8.11</strain>
    </source>
</reference>
<dbReference type="InterPro" id="IPR011991">
    <property type="entry name" value="ArsR-like_HTH"/>
</dbReference>
<dbReference type="KEGG" id="nmo:Nmlp_3122"/>
<dbReference type="GeneID" id="14651713"/>
<evidence type="ECO:0000256" key="1">
    <source>
        <dbReference type="SAM" id="MobiDB-lite"/>
    </source>
</evidence>
<dbReference type="HOGENOM" id="CLU_145184_1_0_2"/>
<dbReference type="InterPro" id="IPR001845">
    <property type="entry name" value="HTH_ArsR_DNA-bd_dom"/>
</dbReference>
<dbReference type="SMART" id="SM00418">
    <property type="entry name" value="HTH_ARSR"/>
    <property type="match status" value="1"/>
</dbReference>
<evidence type="ECO:0000313" key="3">
    <source>
        <dbReference type="EMBL" id="CCQ37264.1"/>
    </source>
</evidence>
<protein>
    <submittedName>
        <fullName evidence="3">ArsR family transcription regulator</fullName>
    </submittedName>
</protein>
<dbReference type="EMBL" id="HF582854">
    <property type="protein sequence ID" value="CCQ37264.1"/>
    <property type="molecule type" value="Genomic_DNA"/>
</dbReference>
<dbReference type="Gene3D" id="1.10.10.10">
    <property type="entry name" value="Winged helix-like DNA-binding domain superfamily/Winged helix DNA-binding domain"/>
    <property type="match status" value="1"/>
</dbReference>
<feature type="region of interest" description="Disordered" evidence="1">
    <location>
        <begin position="1"/>
        <end position="20"/>
    </location>
</feature>
<dbReference type="InterPro" id="IPR036390">
    <property type="entry name" value="WH_DNA-bd_sf"/>
</dbReference>
<gene>
    <name evidence="3" type="ordered locus">Nmlp_3122</name>
</gene>
<dbReference type="SUPFAM" id="SSF46785">
    <property type="entry name" value="Winged helix' DNA-binding domain"/>
    <property type="match status" value="1"/>
</dbReference>
<dbReference type="CDD" id="cd00090">
    <property type="entry name" value="HTH_ARSR"/>
    <property type="match status" value="1"/>
</dbReference>
<evidence type="ECO:0000313" key="4">
    <source>
        <dbReference type="Proteomes" id="UP000011867"/>
    </source>
</evidence>
<dbReference type="InterPro" id="IPR036388">
    <property type="entry name" value="WH-like_DNA-bd_sf"/>
</dbReference>
<dbReference type="RefSeq" id="WP_015410011.1">
    <property type="nucleotide sequence ID" value="NC_020388.1"/>
</dbReference>
<organism evidence="3 4">
    <name type="scientific">Natronomonas moolapensis (strain DSM 18674 / CECT 7526 / JCM 14361 / 8.8.11)</name>
    <dbReference type="NCBI Taxonomy" id="268739"/>
    <lineage>
        <taxon>Archaea</taxon>
        <taxon>Methanobacteriati</taxon>
        <taxon>Methanobacteriota</taxon>
        <taxon>Stenosarchaea group</taxon>
        <taxon>Halobacteria</taxon>
        <taxon>Halobacteriales</taxon>
        <taxon>Natronomonadaceae</taxon>
        <taxon>Natronomonas</taxon>
    </lineage>
</organism>
<accession>M1Y416</accession>
<proteinExistence type="predicted"/>
<dbReference type="GO" id="GO:0003700">
    <property type="term" value="F:DNA-binding transcription factor activity"/>
    <property type="evidence" value="ECO:0007669"/>
    <property type="project" value="InterPro"/>
</dbReference>
<feature type="domain" description="HTH arsR-type" evidence="2">
    <location>
        <begin position="29"/>
        <end position="102"/>
    </location>
</feature>
<dbReference type="OrthoDB" id="11368at2157"/>
<dbReference type="eggNOG" id="arCOG01685">
    <property type="taxonomic scope" value="Archaea"/>
</dbReference>
<evidence type="ECO:0000259" key="2">
    <source>
        <dbReference type="SMART" id="SM00418"/>
    </source>
</evidence>
<dbReference type="Pfam" id="PF12840">
    <property type="entry name" value="HTH_20"/>
    <property type="match status" value="1"/>
</dbReference>